<protein>
    <recommendedName>
        <fullName evidence="3">BAH domain-containing protein</fullName>
    </recommendedName>
</protein>
<evidence type="ECO:0000313" key="2">
    <source>
        <dbReference type="Proteomes" id="UP000076761"/>
    </source>
</evidence>
<evidence type="ECO:0000313" key="1">
    <source>
        <dbReference type="EMBL" id="KZT18140.1"/>
    </source>
</evidence>
<evidence type="ECO:0008006" key="3">
    <source>
        <dbReference type="Google" id="ProtNLM"/>
    </source>
</evidence>
<keyword evidence="2" id="KW-1185">Reference proteome</keyword>
<sequence>MLPKTCRSTAASHQVPAPAICLEALRDARSQAQFERMWGMQNMVEPPAENTRSKPVEADQEEVDLFIGRDVFVYPPEMEITNKPNTQAPQKLWKAKILELKQRTGAEQERHKGGMMCVQWYYSPEHLIDLGVKLVEDE</sequence>
<organism evidence="1 2">
    <name type="scientific">Neolentinus lepideus HHB14362 ss-1</name>
    <dbReference type="NCBI Taxonomy" id="1314782"/>
    <lineage>
        <taxon>Eukaryota</taxon>
        <taxon>Fungi</taxon>
        <taxon>Dikarya</taxon>
        <taxon>Basidiomycota</taxon>
        <taxon>Agaricomycotina</taxon>
        <taxon>Agaricomycetes</taxon>
        <taxon>Gloeophyllales</taxon>
        <taxon>Gloeophyllaceae</taxon>
        <taxon>Neolentinus</taxon>
    </lineage>
</organism>
<dbReference type="InParanoid" id="A0A165MBQ7"/>
<gene>
    <name evidence="1" type="ORF">NEOLEDRAFT_1196162</name>
</gene>
<accession>A0A165MBQ7</accession>
<dbReference type="Proteomes" id="UP000076761">
    <property type="component" value="Unassembled WGS sequence"/>
</dbReference>
<dbReference type="EMBL" id="KV425705">
    <property type="protein sequence ID" value="KZT18140.1"/>
    <property type="molecule type" value="Genomic_DNA"/>
</dbReference>
<reference evidence="1 2" key="1">
    <citation type="journal article" date="2016" name="Mol. Biol. Evol.">
        <title>Comparative Genomics of Early-Diverging Mushroom-Forming Fungi Provides Insights into the Origins of Lignocellulose Decay Capabilities.</title>
        <authorList>
            <person name="Nagy L.G."/>
            <person name="Riley R."/>
            <person name="Tritt A."/>
            <person name="Adam C."/>
            <person name="Daum C."/>
            <person name="Floudas D."/>
            <person name="Sun H."/>
            <person name="Yadav J.S."/>
            <person name="Pangilinan J."/>
            <person name="Larsson K.H."/>
            <person name="Matsuura K."/>
            <person name="Barry K."/>
            <person name="Labutti K."/>
            <person name="Kuo R."/>
            <person name="Ohm R.A."/>
            <person name="Bhattacharya S.S."/>
            <person name="Shirouzu T."/>
            <person name="Yoshinaga Y."/>
            <person name="Martin F.M."/>
            <person name="Grigoriev I.V."/>
            <person name="Hibbett D.S."/>
        </authorList>
    </citation>
    <scope>NUCLEOTIDE SEQUENCE [LARGE SCALE GENOMIC DNA]</scope>
    <source>
        <strain evidence="1 2">HHB14362 ss-1</strain>
    </source>
</reference>
<proteinExistence type="predicted"/>
<name>A0A165MBQ7_9AGAM</name>
<dbReference type="AlphaFoldDB" id="A0A165MBQ7"/>